<evidence type="ECO:0000256" key="4">
    <source>
        <dbReference type="SAM" id="Phobius"/>
    </source>
</evidence>
<dbReference type="PANTHER" id="PTHR30329">
    <property type="entry name" value="STATOR ELEMENT OF FLAGELLAR MOTOR COMPLEX"/>
    <property type="match status" value="1"/>
</dbReference>
<name>A0A3N8QN76_9BURK</name>
<organism evidence="6 7">
    <name type="scientific">Burkholderia contaminans</name>
    <dbReference type="NCBI Taxonomy" id="488447"/>
    <lineage>
        <taxon>Bacteria</taxon>
        <taxon>Pseudomonadati</taxon>
        <taxon>Pseudomonadota</taxon>
        <taxon>Betaproteobacteria</taxon>
        <taxon>Burkholderiales</taxon>
        <taxon>Burkholderiaceae</taxon>
        <taxon>Burkholderia</taxon>
        <taxon>Burkholderia cepacia complex</taxon>
    </lineage>
</organism>
<keyword evidence="2 3" id="KW-0472">Membrane</keyword>
<feature type="domain" description="OmpA-like" evidence="5">
    <location>
        <begin position="499"/>
        <end position="617"/>
    </location>
</feature>
<dbReference type="InterPro" id="IPR050330">
    <property type="entry name" value="Bact_OuterMem_StrucFunc"/>
</dbReference>
<dbReference type="Pfam" id="PF00691">
    <property type="entry name" value="OmpA"/>
    <property type="match status" value="1"/>
</dbReference>
<accession>A0A3N8QN76</accession>
<dbReference type="EMBL" id="QTQV01000002">
    <property type="protein sequence ID" value="RQT20696.1"/>
    <property type="molecule type" value="Genomic_DNA"/>
</dbReference>
<evidence type="ECO:0000259" key="5">
    <source>
        <dbReference type="PROSITE" id="PS51123"/>
    </source>
</evidence>
<dbReference type="InterPro" id="IPR036737">
    <property type="entry name" value="OmpA-like_sf"/>
</dbReference>
<feature type="transmembrane region" description="Helical" evidence="4">
    <location>
        <begin position="397"/>
        <end position="415"/>
    </location>
</feature>
<dbReference type="PROSITE" id="PS51123">
    <property type="entry name" value="OMPA_2"/>
    <property type="match status" value="1"/>
</dbReference>
<reference evidence="6 7" key="1">
    <citation type="submission" date="2018-08" db="EMBL/GenBank/DDBJ databases">
        <title>Comparative analysis of Burkholderia isolates from Puerto Rico.</title>
        <authorList>
            <person name="Hall C."/>
            <person name="Sahl J."/>
            <person name="Wagner D."/>
        </authorList>
    </citation>
    <scope>NUCLEOTIDE SEQUENCE [LARGE SCALE GENOMIC DNA]</scope>
    <source>
        <strain evidence="6 7">Bp9025</strain>
    </source>
</reference>
<protein>
    <submittedName>
        <fullName evidence="6">OmpA family protein</fullName>
    </submittedName>
</protein>
<dbReference type="CDD" id="cd07185">
    <property type="entry name" value="OmpA_C-like"/>
    <property type="match status" value="1"/>
</dbReference>
<dbReference type="Proteomes" id="UP000277921">
    <property type="component" value="Unassembled WGS sequence"/>
</dbReference>
<dbReference type="PANTHER" id="PTHR30329:SF20">
    <property type="entry name" value="EXPORTED PROTEIN"/>
    <property type="match status" value="1"/>
</dbReference>
<comment type="caution">
    <text evidence="6">The sequence shown here is derived from an EMBL/GenBank/DDBJ whole genome shotgun (WGS) entry which is preliminary data.</text>
</comment>
<sequence length="628" mass="66994">MGDRGNGLRDRDTRLVRVGSHPRCGTGTTRSESETAVTLDTTLPPAATHADSDAARAALSGLGYPLRTVVTLSAALALAVIGWVLPVDRGVMWGWVAIVVALAVLILWRHSRRLTRARERNVHVIAQLGAATADLPVALRTRMPLALVTGDGLPALFDRDTARSRFVHVGDGAIWLRADRPQDLPRLAVAVRQWRDGHAPDCVVLSIAPGLHANDDTLSQSLRVIRQAVADASRMLGTSLPGYVALYQRLSNADAATMSAAGESAAQWYGMSTGSVIVDLHRFDAAIDAAESDAFHADRSLAVAARAAGIASMIGWSRRVVFDPLTDRRQPASPWPLFGAGWIDHGPATGPGKPWEREVRGLTGIAPAALPASPLPWPLPQPLIDATPRRSWRSPRITAVAHVIAIVACAAIAAICGAAKNNEALMARIGEHLERYNGIPATQDVAKRDALRVLASDRDQLDRYARVGVPIRLSFGTYHGTPLLPVLNEAIASYEPPLPPPAVVTLDSMSLFDSGKAQLKTGTTRAMVDALALIKAHPGKRVLVAGYADDQGRPDRNLKLSIDRASAVRDWLVEASGIPPTQFAIQGYGDTRPVADNATPEGRAKNRRVEITLVPDTPVPAVPTGAAK</sequence>
<dbReference type="PRINTS" id="PR01021">
    <property type="entry name" value="OMPADOMAIN"/>
</dbReference>
<dbReference type="SUPFAM" id="SSF103088">
    <property type="entry name" value="OmpA-like"/>
    <property type="match status" value="1"/>
</dbReference>
<evidence type="ECO:0000313" key="6">
    <source>
        <dbReference type="EMBL" id="RQT20696.1"/>
    </source>
</evidence>
<evidence type="ECO:0000256" key="1">
    <source>
        <dbReference type="ARBA" id="ARBA00004442"/>
    </source>
</evidence>
<comment type="subcellular location">
    <subcellularLocation>
        <location evidence="1">Cell outer membrane</location>
    </subcellularLocation>
</comment>
<evidence type="ECO:0000256" key="3">
    <source>
        <dbReference type="PROSITE-ProRule" id="PRU00473"/>
    </source>
</evidence>
<dbReference type="GO" id="GO:0009279">
    <property type="term" value="C:cell outer membrane"/>
    <property type="evidence" value="ECO:0007669"/>
    <property type="project" value="UniProtKB-SubCell"/>
</dbReference>
<gene>
    <name evidence="6" type="ORF">DF051_04065</name>
</gene>
<keyword evidence="4" id="KW-0812">Transmembrane</keyword>
<dbReference type="Gene3D" id="3.30.1330.60">
    <property type="entry name" value="OmpA-like domain"/>
    <property type="match status" value="1"/>
</dbReference>
<evidence type="ECO:0000313" key="7">
    <source>
        <dbReference type="Proteomes" id="UP000277921"/>
    </source>
</evidence>
<evidence type="ECO:0000256" key="2">
    <source>
        <dbReference type="ARBA" id="ARBA00023136"/>
    </source>
</evidence>
<keyword evidence="4" id="KW-1133">Transmembrane helix</keyword>
<dbReference type="InterPro" id="IPR006664">
    <property type="entry name" value="OMP_bac"/>
</dbReference>
<dbReference type="AlphaFoldDB" id="A0A3N8QN76"/>
<feature type="transmembrane region" description="Helical" evidence="4">
    <location>
        <begin position="66"/>
        <end position="85"/>
    </location>
</feature>
<proteinExistence type="predicted"/>
<feature type="transmembrane region" description="Helical" evidence="4">
    <location>
        <begin position="91"/>
        <end position="108"/>
    </location>
</feature>
<dbReference type="InterPro" id="IPR006665">
    <property type="entry name" value="OmpA-like"/>
</dbReference>